<evidence type="ECO:0000313" key="1">
    <source>
        <dbReference type="Proteomes" id="UP000046393"/>
    </source>
</evidence>
<evidence type="ECO:0000313" key="2">
    <source>
        <dbReference type="WBParaSite" id="SMUV_0000568401-mRNA-1"/>
    </source>
</evidence>
<dbReference type="Proteomes" id="UP000046393">
    <property type="component" value="Unplaced"/>
</dbReference>
<accession>A0A0N5AM82</accession>
<dbReference type="WBParaSite" id="SMUV_0000568401-mRNA-1">
    <property type="protein sequence ID" value="SMUV_0000568401-mRNA-1"/>
    <property type="gene ID" value="SMUV_0000568401"/>
</dbReference>
<proteinExistence type="predicted"/>
<protein>
    <submittedName>
        <fullName evidence="2">DDE_Tnp_1_7 domain-containing protein</fullName>
    </submittedName>
</protein>
<name>A0A0N5AM82_9BILA</name>
<organism evidence="1 2">
    <name type="scientific">Syphacia muris</name>
    <dbReference type="NCBI Taxonomy" id="451379"/>
    <lineage>
        <taxon>Eukaryota</taxon>
        <taxon>Metazoa</taxon>
        <taxon>Ecdysozoa</taxon>
        <taxon>Nematoda</taxon>
        <taxon>Chromadorea</taxon>
        <taxon>Rhabditida</taxon>
        <taxon>Spirurina</taxon>
        <taxon>Oxyuridomorpha</taxon>
        <taxon>Oxyuroidea</taxon>
        <taxon>Oxyuridae</taxon>
        <taxon>Syphacia</taxon>
    </lineage>
</organism>
<dbReference type="AlphaFoldDB" id="A0A0N5AM82"/>
<reference evidence="2" key="1">
    <citation type="submission" date="2017-02" db="UniProtKB">
        <authorList>
            <consortium name="WormBaseParasite"/>
        </authorList>
    </citation>
    <scope>IDENTIFICATION</scope>
</reference>
<sequence length="127" mass="14721">MSKKYTIAGRITILMSVNCPEEGWIYTRKSNLRANTNHGVFAFFVLVNFVAIITDELLSDCGLTVVVDEYSCWFKCCQALQQDDTVSFYSAKFTIRFLRYLLMSVIRAMRPSLARFNDDFRTSDDRK</sequence>
<keyword evidence="1" id="KW-1185">Reference proteome</keyword>